<dbReference type="GO" id="GO:0016042">
    <property type="term" value="P:lipid catabolic process"/>
    <property type="evidence" value="ECO:0007669"/>
    <property type="project" value="UniProtKB-KW"/>
</dbReference>
<comment type="caution">
    <text evidence="8">The sequence shown here is derived from an EMBL/GenBank/DDBJ whole genome shotgun (WGS) entry which is preliminary data.</text>
</comment>
<evidence type="ECO:0000256" key="1">
    <source>
        <dbReference type="ARBA" id="ARBA00004613"/>
    </source>
</evidence>
<comment type="similarity">
    <text evidence="2">Belongs to the 'GDSL' lipolytic enzyme family.</text>
</comment>
<organism evidence="8 9">
    <name type="scientific">Medicago truncatula</name>
    <name type="common">Barrel medic</name>
    <name type="synonym">Medicago tribuloides</name>
    <dbReference type="NCBI Taxonomy" id="3880"/>
    <lineage>
        <taxon>Eukaryota</taxon>
        <taxon>Viridiplantae</taxon>
        <taxon>Streptophyta</taxon>
        <taxon>Embryophyta</taxon>
        <taxon>Tracheophyta</taxon>
        <taxon>Spermatophyta</taxon>
        <taxon>Magnoliopsida</taxon>
        <taxon>eudicotyledons</taxon>
        <taxon>Gunneridae</taxon>
        <taxon>Pentapetalae</taxon>
        <taxon>rosids</taxon>
        <taxon>fabids</taxon>
        <taxon>Fabales</taxon>
        <taxon>Fabaceae</taxon>
        <taxon>Papilionoideae</taxon>
        <taxon>50 kb inversion clade</taxon>
        <taxon>NPAAA clade</taxon>
        <taxon>Hologalegina</taxon>
        <taxon>IRL clade</taxon>
        <taxon>Trifolieae</taxon>
        <taxon>Medicago</taxon>
    </lineage>
</organism>
<dbReference type="AlphaFoldDB" id="A0A396JCR6"/>
<keyword evidence="4" id="KW-0732">Signal</keyword>
<keyword evidence="7" id="KW-0443">Lipid metabolism</keyword>
<dbReference type="Proteomes" id="UP000265566">
    <property type="component" value="Chromosome 2"/>
</dbReference>
<comment type="subcellular location">
    <subcellularLocation>
        <location evidence="1">Secreted</location>
    </subcellularLocation>
</comment>
<keyword evidence="6" id="KW-0442">Lipid degradation</keyword>
<evidence type="ECO:0000256" key="4">
    <source>
        <dbReference type="ARBA" id="ARBA00022729"/>
    </source>
</evidence>
<dbReference type="InterPro" id="IPR036514">
    <property type="entry name" value="SGNH_hydro_sf"/>
</dbReference>
<accession>A0A396JCR6</accession>
<name>A0A396JCR6_MEDTR</name>
<dbReference type="GO" id="GO:0005576">
    <property type="term" value="C:extracellular region"/>
    <property type="evidence" value="ECO:0007669"/>
    <property type="project" value="UniProtKB-SubCell"/>
</dbReference>
<dbReference type="Gene3D" id="3.40.50.1110">
    <property type="entry name" value="SGNH hydrolase"/>
    <property type="match status" value="1"/>
</dbReference>
<dbReference type="GO" id="GO:0004806">
    <property type="term" value="F:triacylglycerol lipase activity"/>
    <property type="evidence" value="ECO:0007669"/>
    <property type="project" value="UniProtKB-EC"/>
</dbReference>
<keyword evidence="3" id="KW-0964">Secreted</keyword>
<evidence type="ECO:0000313" key="8">
    <source>
        <dbReference type="EMBL" id="RHN74245.1"/>
    </source>
</evidence>
<keyword evidence="5 8" id="KW-0378">Hydrolase</keyword>
<evidence type="ECO:0000256" key="2">
    <source>
        <dbReference type="ARBA" id="ARBA00008668"/>
    </source>
</evidence>
<dbReference type="EC" id="3.1.1.3" evidence="8"/>
<dbReference type="Gramene" id="rna10277">
    <property type="protein sequence ID" value="RHN74245.1"/>
    <property type="gene ID" value="gene10277"/>
</dbReference>
<evidence type="ECO:0000256" key="6">
    <source>
        <dbReference type="ARBA" id="ARBA00022963"/>
    </source>
</evidence>
<proteinExistence type="inferred from homology"/>
<evidence type="ECO:0000256" key="3">
    <source>
        <dbReference type="ARBA" id="ARBA00022525"/>
    </source>
</evidence>
<gene>
    <name evidence="8" type="ORF">MtrunA17_Chr2g0308201</name>
</gene>
<evidence type="ECO:0000256" key="5">
    <source>
        <dbReference type="ARBA" id="ARBA00022801"/>
    </source>
</evidence>
<protein>
    <submittedName>
        <fullName evidence="8">Putative triacylglycerol lipase</fullName>
        <ecNumber evidence="8">3.1.1.3</ecNumber>
    </submittedName>
</protein>
<sequence>MQPKMFIFKVFMVIYLLTLQILLANSYCTKSLVPALYVFGDSTVDAGNNNNLNTPAKVNIFPYGIDFNNCSTGRFSNGKTFADIIGKFEFSYV</sequence>
<reference evidence="9" key="1">
    <citation type="journal article" date="2018" name="Nat. Plants">
        <title>Whole-genome landscape of Medicago truncatula symbiotic genes.</title>
        <authorList>
            <person name="Pecrix Y."/>
            <person name="Staton S.E."/>
            <person name="Sallet E."/>
            <person name="Lelandais-Briere C."/>
            <person name="Moreau S."/>
            <person name="Carrere S."/>
            <person name="Blein T."/>
            <person name="Jardinaud M.F."/>
            <person name="Latrasse D."/>
            <person name="Zouine M."/>
            <person name="Zahm M."/>
            <person name="Kreplak J."/>
            <person name="Mayjonade B."/>
            <person name="Satge C."/>
            <person name="Perez M."/>
            <person name="Cauet S."/>
            <person name="Marande W."/>
            <person name="Chantry-Darmon C."/>
            <person name="Lopez-Roques C."/>
            <person name="Bouchez O."/>
            <person name="Berard A."/>
            <person name="Debelle F."/>
            <person name="Munos S."/>
            <person name="Bendahmane A."/>
            <person name="Berges H."/>
            <person name="Niebel A."/>
            <person name="Buitink J."/>
            <person name="Frugier F."/>
            <person name="Benhamed M."/>
            <person name="Crespi M."/>
            <person name="Gouzy J."/>
            <person name="Gamas P."/>
        </authorList>
    </citation>
    <scope>NUCLEOTIDE SEQUENCE [LARGE SCALE GENOMIC DNA]</scope>
    <source>
        <strain evidence="9">cv. Jemalong A17</strain>
    </source>
</reference>
<evidence type="ECO:0000313" key="9">
    <source>
        <dbReference type="Proteomes" id="UP000265566"/>
    </source>
</evidence>
<dbReference type="PANTHER" id="PTHR45650">
    <property type="entry name" value="GDSL-LIKE LIPASE/ACYLHYDROLASE-RELATED"/>
    <property type="match status" value="1"/>
</dbReference>
<dbReference type="EMBL" id="PSQE01000002">
    <property type="protein sequence ID" value="RHN74245.1"/>
    <property type="molecule type" value="Genomic_DNA"/>
</dbReference>
<evidence type="ECO:0000256" key="7">
    <source>
        <dbReference type="ARBA" id="ARBA00023098"/>
    </source>
</evidence>
<dbReference type="PANTHER" id="PTHR45650:SF14">
    <property type="entry name" value="GDSL ESTERASE_LIPASE 7-LIKE"/>
    <property type="match status" value="1"/>
</dbReference>
<dbReference type="InterPro" id="IPR051238">
    <property type="entry name" value="GDSL_esterase/lipase"/>
</dbReference>